<evidence type="ECO:0000313" key="2">
    <source>
        <dbReference type="EMBL" id="MQA56650.1"/>
    </source>
</evidence>
<comment type="caution">
    <text evidence="2">The sequence shown here is derived from an EMBL/GenBank/DDBJ whole genome shotgun (WGS) entry which is preliminary data.</text>
</comment>
<accession>A0A7X1PT02</accession>
<dbReference type="PANTHER" id="PTHR43130:SF3">
    <property type="entry name" value="HTH-TYPE TRANSCRIPTIONAL REGULATOR RV1931C"/>
    <property type="match status" value="1"/>
</dbReference>
<name>A0A7X1PT02_9PSED</name>
<reference evidence="2 3" key="1">
    <citation type="submission" date="2019-10" db="EMBL/GenBank/DDBJ databases">
        <title>Pseudomonas dajingensis sp. nov., isolated from the profound head ulcers of farmed Murray cod (Maccullochella peelii peelii).</title>
        <authorList>
            <person name="Liu Y."/>
        </authorList>
    </citation>
    <scope>NUCLEOTIDE SEQUENCE [LARGE SCALE GENOMIC DNA]</scope>
    <source>
        <strain evidence="2 3">MC042</strain>
    </source>
</reference>
<dbReference type="Gene3D" id="3.40.50.880">
    <property type="match status" value="1"/>
</dbReference>
<keyword evidence="2" id="KW-0315">Glutamine amidotransferase</keyword>
<keyword evidence="2" id="KW-0808">Transferase</keyword>
<sequence>MPRAITLLTEDFADWETSLINATARAYYGFDCRYASPGGTLVTSMGGLRVTPDLALEDIDLEQLDLLMICGGTFWQSGQPLEIGALLRDAQARGIVLAGICDGTRVLAQAGVLDRLQHTSNSAANLLSVNYGGAAHYQDVAHAVADQRVITAPGSAPVSFMEQILRTLGIDDQNLQDYIALHAAQHRRQG</sequence>
<feature type="domain" description="DJ-1/PfpI" evidence="1">
    <location>
        <begin position="3"/>
        <end position="166"/>
    </location>
</feature>
<protein>
    <submittedName>
        <fullName evidence="2">Glutamine amidotransferase</fullName>
    </submittedName>
</protein>
<dbReference type="InterPro" id="IPR052158">
    <property type="entry name" value="INH-QAR"/>
</dbReference>
<gene>
    <name evidence="2" type="ORF">GDH07_25345</name>
</gene>
<dbReference type="InterPro" id="IPR002818">
    <property type="entry name" value="DJ-1/PfpI"/>
</dbReference>
<evidence type="ECO:0000313" key="3">
    <source>
        <dbReference type="Proteomes" id="UP000486534"/>
    </source>
</evidence>
<dbReference type="Pfam" id="PF01965">
    <property type="entry name" value="DJ-1_PfpI"/>
    <property type="match status" value="1"/>
</dbReference>
<dbReference type="EMBL" id="WHUV01000005">
    <property type="protein sequence ID" value="MQA56650.1"/>
    <property type="molecule type" value="Genomic_DNA"/>
</dbReference>
<dbReference type="Proteomes" id="UP000486534">
    <property type="component" value="Unassembled WGS sequence"/>
</dbReference>
<proteinExistence type="predicted"/>
<organism evidence="2 3">
    <name type="scientific">Pseudomonas piscis</name>
    <dbReference type="NCBI Taxonomy" id="2614538"/>
    <lineage>
        <taxon>Bacteria</taxon>
        <taxon>Pseudomonadati</taxon>
        <taxon>Pseudomonadota</taxon>
        <taxon>Gammaproteobacteria</taxon>
        <taxon>Pseudomonadales</taxon>
        <taxon>Pseudomonadaceae</taxon>
        <taxon>Pseudomonas</taxon>
    </lineage>
</organism>
<dbReference type="GO" id="GO:0006355">
    <property type="term" value="P:regulation of DNA-templated transcription"/>
    <property type="evidence" value="ECO:0007669"/>
    <property type="project" value="TreeGrafter"/>
</dbReference>
<evidence type="ECO:0000259" key="1">
    <source>
        <dbReference type="Pfam" id="PF01965"/>
    </source>
</evidence>
<dbReference type="InterPro" id="IPR029062">
    <property type="entry name" value="Class_I_gatase-like"/>
</dbReference>
<dbReference type="SUPFAM" id="SSF52317">
    <property type="entry name" value="Class I glutamine amidotransferase-like"/>
    <property type="match status" value="1"/>
</dbReference>
<dbReference type="GO" id="GO:0016740">
    <property type="term" value="F:transferase activity"/>
    <property type="evidence" value="ECO:0007669"/>
    <property type="project" value="UniProtKB-KW"/>
</dbReference>
<dbReference type="RefSeq" id="WP_152899266.1">
    <property type="nucleotide sequence ID" value="NZ_CP191492.1"/>
</dbReference>
<dbReference type="CDD" id="cd03140">
    <property type="entry name" value="GATase1_PfpI_3"/>
    <property type="match status" value="1"/>
</dbReference>
<dbReference type="AlphaFoldDB" id="A0A7X1PT02"/>
<dbReference type="PANTHER" id="PTHR43130">
    <property type="entry name" value="ARAC-FAMILY TRANSCRIPTIONAL REGULATOR"/>
    <property type="match status" value="1"/>
</dbReference>